<comment type="caution">
    <text evidence="2">The sequence shown here is derived from an EMBL/GenBank/DDBJ whole genome shotgun (WGS) entry which is preliminary data.</text>
</comment>
<keyword evidence="1" id="KW-0812">Transmembrane</keyword>
<dbReference type="InterPro" id="IPR045749">
    <property type="entry name" value="DUF6090"/>
</dbReference>
<dbReference type="EMBL" id="QUQO01000001">
    <property type="protein sequence ID" value="RFB04178.1"/>
    <property type="molecule type" value="Genomic_DNA"/>
</dbReference>
<dbReference type="OrthoDB" id="7562173at2"/>
<keyword evidence="1" id="KW-1133">Transmembrane helix</keyword>
<feature type="transmembrane region" description="Helical" evidence="1">
    <location>
        <begin position="12"/>
        <end position="33"/>
    </location>
</feature>
<evidence type="ECO:0000313" key="2">
    <source>
        <dbReference type="EMBL" id="RFB04178.1"/>
    </source>
</evidence>
<proteinExistence type="predicted"/>
<reference evidence="2 3" key="1">
    <citation type="submission" date="2018-08" db="EMBL/GenBank/DDBJ databases">
        <title>Parvularcula sp. SM1705, isolated from surface water of the South Sea China.</title>
        <authorList>
            <person name="Sun L."/>
        </authorList>
    </citation>
    <scope>NUCLEOTIDE SEQUENCE [LARGE SCALE GENOMIC DNA]</scope>
    <source>
        <strain evidence="2 3">SM1705</strain>
    </source>
</reference>
<accession>A0A371RFE3</accession>
<dbReference type="Proteomes" id="UP000264589">
    <property type="component" value="Unassembled WGS sequence"/>
</dbReference>
<evidence type="ECO:0000256" key="1">
    <source>
        <dbReference type="SAM" id="Phobius"/>
    </source>
</evidence>
<dbReference type="Pfam" id="PF19578">
    <property type="entry name" value="DUF6090"/>
    <property type="match status" value="1"/>
</dbReference>
<dbReference type="InParanoid" id="A0A371RFE3"/>
<gene>
    <name evidence="2" type="ORF">DX908_02100</name>
</gene>
<keyword evidence="3" id="KW-1185">Reference proteome</keyword>
<organism evidence="2 3">
    <name type="scientific">Parvularcula marina</name>
    <dbReference type="NCBI Taxonomy" id="2292771"/>
    <lineage>
        <taxon>Bacteria</taxon>
        <taxon>Pseudomonadati</taxon>
        <taxon>Pseudomonadota</taxon>
        <taxon>Alphaproteobacteria</taxon>
        <taxon>Parvularculales</taxon>
        <taxon>Parvularculaceae</taxon>
        <taxon>Parvularcula</taxon>
    </lineage>
</organism>
<dbReference type="AlphaFoldDB" id="A0A371RFE3"/>
<dbReference type="RefSeq" id="WP_116390806.1">
    <property type="nucleotide sequence ID" value="NZ_QUQO01000001.1"/>
</dbReference>
<keyword evidence="1" id="KW-0472">Membrane</keyword>
<evidence type="ECO:0000313" key="3">
    <source>
        <dbReference type="Proteomes" id="UP000264589"/>
    </source>
</evidence>
<name>A0A371RFE3_9PROT</name>
<protein>
    <submittedName>
        <fullName evidence="2">Uncharacterized protein</fullName>
    </submittedName>
</protein>
<sequence length="257" mass="28497">MILRRITEHVKAQNWTAVALDFVIVVVGVFIGIQVANWNDAQANGRLGRDYKERLITEIQNDLAATQVLSGYYEDVLDSVTQTNRLLSVPEADANALVIAAYRASEYTSIPSNRATWDQIVSSGHLGLLPESAFESGLPDYYKFQEANEAVIDRLQDSPYRIAVRSLIPLPVQLSIREGCSDSLDELSIIEGFMTECHLEVEPSLIEEAAVALRTSPAIRDTLRYQYSMVGLVQINNAGNIALQERVLAALTAEERD</sequence>